<dbReference type="Proteomes" id="UP000809621">
    <property type="component" value="Unassembled WGS sequence"/>
</dbReference>
<comment type="function">
    <text evidence="10">Catalyzes the last two steps in the biosynthesis of 5-methylaminomethyl-2-thiouridine (mnm(5)s(2)U) at the wobble position (U34) in tRNA. Catalyzes the FAD-dependent demodification of cmnm(5)s(2)U34 to nm(5)s(2)U34, followed by the transfer of a methyl group from S-adenosyl-L-methionine to nm(5)s(2)U34, to form mnm(5)s(2)U34.</text>
</comment>
<gene>
    <name evidence="10 13" type="primary">mnmC</name>
    <name evidence="13" type="ORF">JQC93_07530</name>
</gene>
<feature type="region of interest" description="tRNA (mnm(5)s(2)U34)-methyltransferase" evidence="10">
    <location>
        <begin position="1"/>
        <end position="240"/>
    </location>
</feature>
<keyword evidence="9 10" id="KW-0511">Multifunctional enzyme</keyword>
<evidence type="ECO:0000256" key="3">
    <source>
        <dbReference type="ARBA" id="ARBA00022630"/>
    </source>
</evidence>
<dbReference type="PANTHER" id="PTHR13847:SF283">
    <property type="entry name" value="TRNA 5-METHYLAMINOMETHYL-2-THIOURIDINE BIOSYNTHESIS BIFUNCTIONAL PROTEIN MNMC"/>
    <property type="match status" value="1"/>
</dbReference>
<name>A0ABS2HIG4_9VIBR</name>
<keyword evidence="7 10" id="KW-0274">FAD</keyword>
<dbReference type="PANTHER" id="PTHR13847">
    <property type="entry name" value="SARCOSINE DEHYDROGENASE-RELATED"/>
    <property type="match status" value="1"/>
</dbReference>
<feature type="domain" description="MnmC-like methyltransferase" evidence="12">
    <location>
        <begin position="113"/>
        <end position="239"/>
    </location>
</feature>
<evidence type="ECO:0000256" key="7">
    <source>
        <dbReference type="ARBA" id="ARBA00022827"/>
    </source>
</evidence>
<dbReference type="NCBIfam" id="TIGR03197">
    <property type="entry name" value="MnmC_Cterm"/>
    <property type="match status" value="1"/>
</dbReference>
<evidence type="ECO:0000259" key="12">
    <source>
        <dbReference type="Pfam" id="PF05430"/>
    </source>
</evidence>
<dbReference type="InterPro" id="IPR008471">
    <property type="entry name" value="MnmC-like_methylTransf"/>
</dbReference>
<feature type="domain" description="FAD dependent oxidoreductase" evidence="11">
    <location>
        <begin position="269"/>
        <end position="630"/>
    </location>
</feature>
<proteinExistence type="inferred from homology"/>
<dbReference type="InterPro" id="IPR036188">
    <property type="entry name" value="FAD/NAD-bd_sf"/>
</dbReference>
<organism evidence="13 14">
    <name type="scientific">Vibrio ulleungensis</name>
    <dbReference type="NCBI Taxonomy" id="2807619"/>
    <lineage>
        <taxon>Bacteria</taxon>
        <taxon>Pseudomonadati</taxon>
        <taxon>Pseudomonadota</taxon>
        <taxon>Gammaproteobacteria</taxon>
        <taxon>Vibrionales</taxon>
        <taxon>Vibrionaceae</taxon>
        <taxon>Vibrio</taxon>
    </lineage>
</organism>
<comment type="catalytic activity">
    <reaction evidence="10">
        <text>5-aminomethyl-2-thiouridine(34) in tRNA + S-adenosyl-L-methionine = 5-methylaminomethyl-2-thiouridine(34) in tRNA + S-adenosyl-L-homocysteine + H(+)</text>
        <dbReference type="Rhea" id="RHEA:19569"/>
        <dbReference type="Rhea" id="RHEA-COMP:10195"/>
        <dbReference type="Rhea" id="RHEA-COMP:10197"/>
        <dbReference type="ChEBI" id="CHEBI:15378"/>
        <dbReference type="ChEBI" id="CHEBI:57856"/>
        <dbReference type="ChEBI" id="CHEBI:59789"/>
        <dbReference type="ChEBI" id="CHEBI:74454"/>
        <dbReference type="ChEBI" id="CHEBI:74455"/>
        <dbReference type="EC" id="2.1.1.61"/>
    </reaction>
</comment>
<keyword evidence="1 10" id="KW-0963">Cytoplasm</keyword>
<accession>A0ABS2HIG4</accession>
<reference evidence="13 14" key="1">
    <citation type="submission" date="2021-02" db="EMBL/GenBank/DDBJ databases">
        <authorList>
            <person name="Park J.-S."/>
        </authorList>
    </citation>
    <scope>NUCLEOTIDE SEQUENCE [LARGE SCALE GENOMIC DNA]</scope>
    <source>
        <strain evidence="13 14">188UL20-2</strain>
    </source>
</reference>
<evidence type="ECO:0000256" key="1">
    <source>
        <dbReference type="ARBA" id="ARBA00022490"/>
    </source>
</evidence>
<dbReference type="Gene3D" id="3.30.9.10">
    <property type="entry name" value="D-Amino Acid Oxidase, subunit A, domain 2"/>
    <property type="match status" value="1"/>
</dbReference>
<keyword evidence="5 10" id="KW-0949">S-adenosyl-L-methionine</keyword>
<dbReference type="InterPro" id="IPR017610">
    <property type="entry name" value="tRNA_S-uridine_synth_MnmC_C"/>
</dbReference>
<keyword evidence="4 10" id="KW-0808">Transferase</keyword>
<sequence length="664" mass="73557">MTQIKNAKLEWNDAGTPVSEQFDDVYFSNVNGLNESRYVFIEQNQLPQRLFTHDRDQFVVAETGFGTGLNFLALWEVYEQALQESELPRLHFISFEKFPVTQEDLVKAHQRWPELAHYAKQLQQQYPLATAGCHRLSFLEGRLTLDLWFGDIKTTLPNVPCPADGLVDAWFLDGFAPSKNPDMWSQELFTGMVNLGHSGCTVATFTAAGFVRRGLIEAGFEMRKGKGFGTKRDMLIGSLPHSNAQATIASDLPRHGMQHSGSSNESDEVAIIGGGIASVVLAQALLKRGKRVTLYCKDEQLAQGASKNVQGALYPLLSATQPLIHQLFCSAYQYALNFYKQSAEQVEFDHDWCGVVQLLWSEKQATKLGKIRSLSLPTELVTFLNVEQTNQVTGLTIDKDSLLYSHGGWLAPQQLVQGLAKYLSDTQALTVQTNCEVVALDKAQNWQLTLANGETRDHSCVVIANGHLFDKLLPTNNLPLTKVKGQVSNCPTTPTLSQLNTVLCYDGYMTPKSELDQHHRIGASYDRGNIDEDFDQTAQLQNKVKLETSLPDGEWTSDVDVSGNLAKQGIRCVSRDHLPFVGGLSDLELQKQRAVDPSAAAPQYQNVYALLGLGSRGLTTAPLLAEVLAAQMCHEPLPLSVELLEAIDPSRMWVRKIRKGKPIV</sequence>
<comment type="subcellular location">
    <subcellularLocation>
        <location evidence="10">Cytoplasm</location>
    </subcellularLocation>
</comment>
<evidence type="ECO:0000256" key="4">
    <source>
        <dbReference type="ARBA" id="ARBA00022679"/>
    </source>
</evidence>
<dbReference type="Gene3D" id="3.50.50.60">
    <property type="entry name" value="FAD/NAD(P)-binding domain"/>
    <property type="match status" value="1"/>
</dbReference>
<dbReference type="NCBIfam" id="NF002481">
    <property type="entry name" value="PRK01747.1-2"/>
    <property type="match status" value="1"/>
</dbReference>
<dbReference type="InterPro" id="IPR047785">
    <property type="entry name" value="tRNA_MNMC2"/>
</dbReference>
<dbReference type="HAMAP" id="MF_01102">
    <property type="entry name" value="MnmC"/>
    <property type="match status" value="1"/>
</dbReference>
<evidence type="ECO:0000256" key="2">
    <source>
        <dbReference type="ARBA" id="ARBA00022603"/>
    </source>
</evidence>
<dbReference type="EC" id="1.5.-.-" evidence="10"/>
<keyword evidence="2 10" id="KW-0489">Methyltransferase</keyword>
<feature type="region of interest" description="FAD-dependent cmnm(5)s(2)U34 oxidoreductase" evidence="10">
    <location>
        <begin position="272"/>
        <end position="664"/>
    </location>
</feature>
<protein>
    <recommendedName>
        <fullName evidence="10">tRNA 5-methylaminomethyl-2-thiouridine biosynthesis bifunctional protein MnmC</fullName>
        <shortName evidence="10">tRNA mnm(5)s(2)U biosynthesis bifunctional protein</shortName>
    </recommendedName>
    <domain>
        <recommendedName>
            <fullName evidence="10">tRNA (mnm(5)s(2)U34)-methyltransferase</fullName>
            <ecNumber evidence="10">2.1.1.61</ecNumber>
        </recommendedName>
    </domain>
    <domain>
        <recommendedName>
            <fullName evidence="10">FAD-dependent cmnm(5)s(2)U34 oxidoreductase</fullName>
            <ecNumber evidence="10">1.5.-.-</ecNumber>
        </recommendedName>
    </domain>
</protein>
<evidence type="ECO:0000313" key="14">
    <source>
        <dbReference type="Proteomes" id="UP000809621"/>
    </source>
</evidence>
<dbReference type="InterPro" id="IPR006076">
    <property type="entry name" value="FAD-dep_OxRdtase"/>
</dbReference>
<dbReference type="RefSeq" id="WP_205157843.1">
    <property type="nucleotide sequence ID" value="NZ_JAFEUM010000002.1"/>
</dbReference>
<evidence type="ECO:0000256" key="8">
    <source>
        <dbReference type="ARBA" id="ARBA00023002"/>
    </source>
</evidence>
<dbReference type="InterPro" id="IPR023032">
    <property type="entry name" value="tRNA_MAMT_biosynth_bifunc_MnmC"/>
</dbReference>
<dbReference type="NCBIfam" id="NF033855">
    <property type="entry name" value="tRNA_MNMC2"/>
    <property type="match status" value="1"/>
</dbReference>
<comment type="cofactor">
    <cofactor evidence="10">
        <name>FAD</name>
        <dbReference type="ChEBI" id="CHEBI:57692"/>
    </cofactor>
</comment>
<dbReference type="NCBIfam" id="NF002484">
    <property type="entry name" value="PRK01747.1-5"/>
    <property type="match status" value="1"/>
</dbReference>
<comment type="similarity">
    <text evidence="10">In the N-terminal section; belongs to the methyltransferase superfamily. tRNA (mnm(5)s(2)U34)-methyltransferase family.</text>
</comment>
<evidence type="ECO:0000259" key="11">
    <source>
        <dbReference type="Pfam" id="PF01266"/>
    </source>
</evidence>
<comment type="similarity">
    <text evidence="10">In the C-terminal section; belongs to the DAO family.</text>
</comment>
<keyword evidence="6 10" id="KW-0819">tRNA processing</keyword>
<evidence type="ECO:0000256" key="9">
    <source>
        <dbReference type="ARBA" id="ARBA00023268"/>
    </source>
</evidence>
<dbReference type="Pfam" id="PF01266">
    <property type="entry name" value="DAO"/>
    <property type="match status" value="1"/>
</dbReference>
<keyword evidence="3 10" id="KW-0285">Flavoprotein</keyword>
<comment type="caution">
    <text evidence="13">The sequence shown here is derived from an EMBL/GenBank/DDBJ whole genome shotgun (WGS) entry which is preliminary data.</text>
</comment>
<evidence type="ECO:0000256" key="5">
    <source>
        <dbReference type="ARBA" id="ARBA00022691"/>
    </source>
</evidence>
<dbReference type="Gene3D" id="3.40.50.150">
    <property type="entry name" value="Vaccinia Virus protein VP39"/>
    <property type="match status" value="1"/>
</dbReference>
<dbReference type="InterPro" id="IPR029063">
    <property type="entry name" value="SAM-dependent_MTases_sf"/>
</dbReference>
<dbReference type="SUPFAM" id="SSF51905">
    <property type="entry name" value="FAD/NAD(P)-binding domain"/>
    <property type="match status" value="1"/>
</dbReference>
<keyword evidence="14" id="KW-1185">Reference proteome</keyword>
<evidence type="ECO:0000256" key="10">
    <source>
        <dbReference type="HAMAP-Rule" id="MF_01102"/>
    </source>
</evidence>
<dbReference type="EC" id="2.1.1.61" evidence="10"/>
<dbReference type="Pfam" id="PF05430">
    <property type="entry name" value="Methyltransf_30"/>
    <property type="match status" value="1"/>
</dbReference>
<evidence type="ECO:0000256" key="6">
    <source>
        <dbReference type="ARBA" id="ARBA00022694"/>
    </source>
</evidence>
<dbReference type="EMBL" id="JAFEUM010000002">
    <property type="protein sequence ID" value="MBM7036262.1"/>
    <property type="molecule type" value="Genomic_DNA"/>
</dbReference>
<keyword evidence="8 10" id="KW-0560">Oxidoreductase</keyword>
<evidence type="ECO:0000313" key="13">
    <source>
        <dbReference type="EMBL" id="MBM7036262.1"/>
    </source>
</evidence>